<feature type="compositionally biased region" description="Polar residues" evidence="2">
    <location>
        <begin position="827"/>
        <end position="858"/>
    </location>
</feature>
<dbReference type="CDD" id="cd00332">
    <property type="entry name" value="PAL-HAL"/>
    <property type="match status" value="1"/>
</dbReference>
<comment type="caution">
    <text evidence="3">The sequence shown here is derived from an EMBL/GenBank/DDBJ whole genome shotgun (WGS) entry which is preliminary data.</text>
</comment>
<dbReference type="GO" id="GO:0016841">
    <property type="term" value="F:ammonia-lyase activity"/>
    <property type="evidence" value="ECO:0007669"/>
    <property type="project" value="InterPro"/>
</dbReference>
<feature type="compositionally biased region" description="Basic and acidic residues" evidence="2">
    <location>
        <begin position="790"/>
        <end position="801"/>
    </location>
</feature>
<feature type="compositionally biased region" description="Polar residues" evidence="2">
    <location>
        <begin position="803"/>
        <end position="816"/>
    </location>
</feature>
<protein>
    <recommendedName>
        <fullName evidence="5">Phenylalanine ammonia-lyase</fullName>
    </recommendedName>
</protein>
<dbReference type="AlphaFoldDB" id="A0AAN6JSR7"/>
<dbReference type="InterPro" id="IPR001106">
    <property type="entry name" value="Aromatic_Lyase"/>
</dbReference>
<evidence type="ECO:0000256" key="2">
    <source>
        <dbReference type="SAM" id="MobiDB-lite"/>
    </source>
</evidence>
<accession>A0AAN6JSR7</accession>
<dbReference type="Gene3D" id="6.10.250.2440">
    <property type="match status" value="2"/>
</dbReference>
<dbReference type="SUPFAM" id="SSF48557">
    <property type="entry name" value="L-aspartase-like"/>
    <property type="match status" value="1"/>
</dbReference>
<dbReference type="Gene3D" id="1.10.275.10">
    <property type="entry name" value="Fumarase/aspartase (N-terminal domain)"/>
    <property type="match status" value="1"/>
</dbReference>
<evidence type="ECO:0000313" key="3">
    <source>
        <dbReference type="EMBL" id="KAK0548407.1"/>
    </source>
</evidence>
<sequence length="874" mass="93549">MSTSESSPQLVVVLDLLRTLSNACYHQHSVRLDGKNLKLSDLLAVARIGAACQLDESRKRALAESQAVLKRTLDSGKIVYGTNTMYGGNAAARSDTNTVSHALTALLYGILPAELTGADSPGSLPNTDHFESTVARMHALPTAWVRASMVLRLNSFLRGHSAVRWLLVETLAKMIEAEITPLIPSQGSISASGDLSPLAYVAYSMAGNPSVQVLRGKGPNAVLGSSAETLRSAHIQPVKFSPKEVLAVTNGTSVSCAVAAHNLADMHILIMLAQLITAACAEAMLACTDSFDAFLSDECRPHPGQIEIAANLRSFLQGSKLVHGNNAPASPLGRCLQLALALSDAEAEELSGIGMGFFLQQDRYPLRTAPQWLGPPLEDLMHAHRTLTIEINSATDNPLIAADPPRVLHGGNFQAVAVTNASEKTRDVAAYIGKLLFAQQEELINPALSSGLPSNLTLGEPSAEGTFKGVSIGNAALTSELAYLASRANHFAQSAEMHNQSINSLALISARSTAASVETLTKLICHSALGVCQALDLRACFILHLKLLGRHLSEWFGLLGDPTSAGPRPRDAATLVLHKLVAALTLPLMQNMALDSIRRAEIAGATGARAILNVLLQSNEFRSDGHADKIAIATLLWSAEGYLNPGRVRVPRVGDDYEIDRTESIIRVLEPALARLVQDTFEQSRDAYFRASRARRGFPGESTPLHLIGKGAAALYGFVRFDLGIKMHRSVLLDQPGLERDLTPAVAKGLAEGESSDQRRSLGGDLSVLYEGHVAINTTHQHCARHRHEDRRSDAGRRDLTDQIGSNLKPDSQKSILEQGKEKLDSAASSLQPESQKSTTQKIGDSVSGNSNENQDSLLSKAKQTLGLDNSKST</sequence>
<evidence type="ECO:0000256" key="1">
    <source>
        <dbReference type="ARBA" id="ARBA00007238"/>
    </source>
</evidence>
<dbReference type="Proteomes" id="UP001176517">
    <property type="component" value="Unassembled WGS sequence"/>
</dbReference>
<dbReference type="PROSITE" id="PS00488">
    <property type="entry name" value="PAL_HISTIDASE"/>
    <property type="match status" value="1"/>
</dbReference>
<dbReference type="PANTHER" id="PTHR10362">
    <property type="entry name" value="HISTIDINE AMMONIA-LYASE"/>
    <property type="match status" value="1"/>
</dbReference>
<name>A0AAN6JSR7_9BASI</name>
<dbReference type="InterPro" id="IPR007250">
    <property type="entry name" value="HSP9_HSP12"/>
</dbReference>
<dbReference type="InterPro" id="IPR022313">
    <property type="entry name" value="Phe/His_NH3-lyase_AS"/>
</dbReference>
<reference evidence="3" key="1">
    <citation type="journal article" date="2023" name="PhytoFront">
        <title>Draft Genome Resources of Seven Strains of Tilletia horrida, Causal Agent of Kernel Smut of Rice.</title>
        <authorList>
            <person name="Khanal S."/>
            <person name="Antony Babu S."/>
            <person name="Zhou X.G."/>
        </authorList>
    </citation>
    <scope>NUCLEOTIDE SEQUENCE</scope>
    <source>
        <strain evidence="3">TX6</strain>
    </source>
</reference>
<evidence type="ECO:0008006" key="5">
    <source>
        <dbReference type="Google" id="ProtNLM"/>
    </source>
</evidence>
<dbReference type="Gene3D" id="1.20.200.10">
    <property type="entry name" value="Fumarase/aspartase (Central domain)"/>
    <property type="match status" value="1"/>
</dbReference>
<evidence type="ECO:0000313" key="4">
    <source>
        <dbReference type="Proteomes" id="UP001176517"/>
    </source>
</evidence>
<organism evidence="3 4">
    <name type="scientific">Tilletia horrida</name>
    <dbReference type="NCBI Taxonomy" id="155126"/>
    <lineage>
        <taxon>Eukaryota</taxon>
        <taxon>Fungi</taxon>
        <taxon>Dikarya</taxon>
        <taxon>Basidiomycota</taxon>
        <taxon>Ustilaginomycotina</taxon>
        <taxon>Exobasidiomycetes</taxon>
        <taxon>Tilletiales</taxon>
        <taxon>Tilletiaceae</taxon>
        <taxon>Tilletia</taxon>
    </lineage>
</organism>
<dbReference type="Pfam" id="PF04119">
    <property type="entry name" value="HSP9_HSP12"/>
    <property type="match status" value="1"/>
</dbReference>
<dbReference type="Pfam" id="PF00221">
    <property type="entry name" value="Lyase_aromatic"/>
    <property type="match status" value="1"/>
</dbReference>
<dbReference type="InterPro" id="IPR008948">
    <property type="entry name" value="L-Aspartase-like"/>
</dbReference>
<dbReference type="EMBL" id="JAPDMZ010000136">
    <property type="protein sequence ID" value="KAK0548407.1"/>
    <property type="molecule type" value="Genomic_DNA"/>
</dbReference>
<gene>
    <name evidence="3" type="ORF">OC846_004480</name>
</gene>
<feature type="region of interest" description="Disordered" evidence="2">
    <location>
        <begin position="780"/>
        <end position="874"/>
    </location>
</feature>
<proteinExistence type="inferred from homology"/>
<dbReference type="InterPro" id="IPR024083">
    <property type="entry name" value="Fumarase/histidase_N"/>
</dbReference>
<comment type="similarity">
    <text evidence="1">Belongs to the PAL/histidase family.</text>
</comment>
<keyword evidence="4" id="KW-1185">Reference proteome</keyword>